<evidence type="ECO:0000313" key="2">
    <source>
        <dbReference type="EMBL" id="KAK9771019.1"/>
    </source>
</evidence>
<proteinExistence type="predicted"/>
<feature type="region of interest" description="Disordered" evidence="1">
    <location>
        <begin position="1"/>
        <end position="55"/>
    </location>
</feature>
<sequence>MPIPTRSTGVHMRKLGSLSRSQYHRTSARLHQRGEGSPPDSVEHRRRPWNRSGYG</sequence>
<reference evidence="2 3" key="1">
    <citation type="submission" date="2024-02" db="EMBL/GenBank/DDBJ databases">
        <title>First draft genome assembly of two strains of Seiridium cardinale.</title>
        <authorList>
            <person name="Emiliani G."/>
            <person name="Scali E."/>
        </authorList>
    </citation>
    <scope>NUCLEOTIDE SEQUENCE [LARGE SCALE GENOMIC DNA]</scope>
    <source>
        <strain evidence="2 3">BM-138-000479</strain>
    </source>
</reference>
<comment type="caution">
    <text evidence="2">The sequence shown here is derived from an EMBL/GenBank/DDBJ whole genome shotgun (WGS) entry which is preliminary data.</text>
</comment>
<accession>A0ABR2XB58</accession>
<name>A0ABR2XB58_9PEZI</name>
<keyword evidence="3" id="KW-1185">Reference proteome</keyword>
<protein>
    <submittedName>
        <fullName evidence="2">Uncharacterized protein</fullName>
    </submittedName>
</protein>
<evidence type="ECO:0000256" key="1">
    <source>
        <dbReference type="SAM" id="MobiDB-lite"/>
    </source>
</evidence>
<dbReference type="Proteomes" id="UP001465668">
    <property type="component" value="Unassembled WGS sequence"/>
</dbReference>
<feature type="compositionally biased region" description="Basic residues" evidence="1">
    <location>
        <begin position="22"/>
        <end position="31"/>
    </location>
</feature>
<gene>
    <name evidence="2" type="ORF">SCAR479_12368</name>
</gene>
<dbReference type="EMBL" id="JARVKM010000082">
    <property type="protein sequence ID" value="KAK9771019.1"/>
    <property type="molecule type" value="Genomic_DNA"/>
</dbReference>
<evidence type="ECO:0000313" key="3">
    <source>
        <dbReference type="Proteomes" id="UP001465668"/>
    </source>
</evidence>
<organism evidence="2 3">
    <name type="scientific">Seiridium cardinale</name>
    <dbReference type="NCBI Taxonomy" id="138064"/>
    <lineage>
        <taxon>Eukaryota</taxon>
        <taxon>Fungi</taxon>
        <taxon>Dikarya</taxon>
        <taxon>Ascomycota</taxon>
        <taxon>Pezizomycotina</taxon>
        <taxon>Sordariomycetes</taxon>
        <taxon>Xylariomycetidae</taxon>
        <taxon>Amphisphaeriales</taxon>
        <taxon>Sporocadaceae</taxon>
        <taxon>Seiridium</taxon>
    </lineage>
</organism>